<evidence type="ECO:0000313" key="4">
    <source>
        <dbReference type="Proteomes" id="UP001221142"/>
    </source>
</evidence>
<keyword evidence="2" id="KW-0472">Membrane</keyword>
<reference evidence="3" key="1">
    <citation type="submission" date="2023-03" db="EMBL/GenBank/DDBJ databases">
        <title>Massive genome expansion in bonnet fungi (Mycena s.s.) driven by repeated elements and novel gene families across ecological guilds.</title>
        <authorList>
            <consortium name="Lawrence Berkeley National Laboratory"/>
            <person name="Harder C.B."/>
            <person name="Miyauchi S."/>
            <person name="Viragh M."/>
            <person name="Kuo A."/>
            <person name="Thoen E."/>
            <person name="Andreopoulos B."/>
            <person name="Lu D."/>
            <person name="Skrede I."/>
            <person name="Drula E."/>
            <person name="Henrissat B."/>
            <person name="Morin E."/>
            <person name="Kohler A."/>
            <person name="Barry K."/>
            <person name="LaButti K."/>
            <person name="Morin E."/>
            <person name="Salamov A."/>
            <person name="Lipzen A."/>
            <person name="Mereny Z."/>
            <person name="Hegedus B."/>
            <person name="Baldrian P."/>
            <person name="Stursova M."/>
            <person name="Weitz H."/>
            <person name="Taylor A."/>
            <person name="Grigoriev I.V."/>
            <person name="Nagy L.G."/>
            <person name="Martin F."/>
            <person name="Kauserud H."/>
        </authorList>
    </citation>
    <scope>NUCLEOTIDE SEQUENCE</scope>
    <source>
        <strain evidence="3">9284</strain>
    </source>
</reference>
<name>A0AAD7FMM8_9AGAR</name>
<accession>A0AAD7FMM8</accession>
<feature type="region of interest" description="Disordered" evidence="1">
    <location>
        <begin position="120"/>
        <end position="155"/>
    </location>
</feature>
<evidence type="ECO:0000313" key="3">
    <source>
        <dbReference type="EMBL" id="KAJ7627397.1"/>
    </source>
</evidence>
<feature type="compositionally biased region" description="Low complexity" evidence="1">
    <location>
        <begin position="167"/>
        <end position="184"/>
    </location>
</feature>
<feature type="compositionally biased region" description="Low complexity" evidence="1">
    <location>
        <begin position="135"/>
        <end position="155"/>
    </location>
</feature>
<feature type="region of interest" description="Disordered" evidence="1">
    <location>
        <begin position="355"/>
        <end position="380"/>
    </location>
</feature>
<protein>
    <recommendedName>
        <fullName evidence="5">Transmembrane protein</fullName>
    </recommendedName>
</protein>
<keyword evidence="2" id="KW-1133">Transmembrane helix</keyword>
<dbReference type="Proteomes" id="UP001221142">
    <property type="component" value="Unassembled WGS sequence"/>
</dbReference>
<feature type="compositionally biased region" description="Polar residues" evidence="1">
    <location>
        <begin position="190"/>
        <end position="202"/>
    </location>
</feature>
<feature type="compositionally biased region" description="Low complexity" evidence="1">
    <location>
        <begin position="203"/>
        <end position="236"/>
    </location>
</feature>
<comment type="caution">
    <text evidence="3">The sequence shown here is derived from an EMBL/GenBank/DDBJ whole genome shotgun (WGS) entry which is preliminary data.</text>
</comment>
<keyword evidence="2" id="KW-0812">Transmembrane</keyword>
<sequence length="422" mass="44100">MYSSRRSPIDSSLLTSGASRELGSCRAGCRYPRVQFCSVHRVHPVASDHLFPSNIACLQSATTPRLTLFTSTTIHPFINLPLIQNFPSCLYTAGRPTLPFHQLSTPSLYSTPLLPYLGGLGGTGASRGPPLRTRTTISAPTPSKPPTSTSPTSTTPIFTAATQSAIINIPNPTPSTPSATNNTPKSPPTISTSAVVSPSTANASTHSKSDTASASSAIASSSPVPQVVPSTPQPSSLGPSASTTNVAVLSAPGTALHSAAITGIAASLTSFTVCVLILVIWLKCRRRRSRRISSRMTMNATPFHVSARPPSDASTEARANTPAQGAEIVAILQQPSFQSRNNKIGNVITQNAAESYTSPPAAATPVTASPARTDENSAPDADLAVRVMELTARVHELEAERRISPDFLLGVNADPELEAPPE</sequence>
<feature type="transmembrane region" description="Helical" evidence="2">
    <location>
        <begin position="259"/>
        <end position="282"/>
    </location>
</feature>
<evidence type="ECO:0008006" key="5">
    <source>
        <dbReference type="Google" id="ProtNLM"/>
    </source>
</evidence>
<dbReference type="AlphaFoldDB" id="A0AAD7FMM8"/>
<evidence type="ECO:0000256" key="2">
    <source>
        <dbReference type="SAM" id="Phobius"/>
    </source>
</evidence>
<dbReference type="EMBL" id="JARKIF010000011">
    <property type="protein sequence ID" value="KAJ7627397.1"/>
    <property type="molecule type" value="Genomic_DNA"/>
</dbReference>
<proteinExistence type="predicted"/>
<organism evidence="3 4">
    <name type="scientific">Roridomyces roridus</name>
    <dbReference type="NCBI Taxonomy" id="1738132"/>
    <lineage>
        <taxon>Eukaryota</taxon>
        <taxon>Fungi</taxon>
        <taxon>Dikarya</taxon>
        <taxon>Basidiomycota</taxon>
        <taxon>Agaricomycotina</taxon>
        <taxon>Agaricomycetes</taxon>
        <taxon>Agaricomycetidae</taxon>
        <taxon>Agaricales</taxon>
        <taxon>Marasmiineae</taxon>
        <taxon>Mycenaceae</taxon>
        <taxon>Roridomyces</taxon>
    </lineage>
</organism>
<feature type="region of interest" description="Disordered" evidence="1">
    <location>
        <begin position="167"/>
        <end position="242"/>
    </location>
</feature>
<feature type="non-terminal residue" evidence="3">
    <location>
        <position position="1"/>
    </location>
</feature>
<keyword evidence="4" id="KW-1185">Reference proteome</keyword>
<gene>
    <name evidence="3" type="ORF">FB45DRAFT_60426</name>
</gene>
<evidence type="ECO:0000256" key="1">
    <source>
        <dbReference type="SAM" id="MobiDB-lite"/>
    </source>
</evidence>
<feature type="compositionally biased region" description="Low complexity" evidence="1">
    <location>
        <begin position="355"/>
        <end position="371"/>
    </location>
</feature>